<evidence type="ECO:0000313" key="8">
    <source>
        <dbReference type="Proteomes" id="UP000305848"/>
    </source>
</evidence>
<name>A0A4U3L272_9BACT</name>
<dbReference type="OrthoDB" id="9805017at2"/>
<keyword evidence="1 4" id="KW-0732">Signal</keyword>
<dbReference type="PANTHER" id="PTHR42754:SF1">
    <property type="entry name" value="LIPOPROTEIN"/>
    <property type="match status" value="1"/>
</dbReference>
<dbReference type="InterPro" id="IPR003644">
    <property type="entry name" value="Calx_beta"/>
</dbReference>
<keyword evidence="8" id="KW-1185">Reference proteome</keyword>
<dbReference type="RefSeq" id="WP_137261572.1">
    <property type="nucleotide sequence ID" value="NZ_SZQL01000006.1"/>
</dbReference>
<dbReference type="Proteomes" id="UP000305848">
    <property type="component" value="Unassembled WGS sequence"/>
</dbReference>
<dbReference type="InterPro" id="IPR013431">
    <property type="entry name" value="Delta_60_rpt"/>
</dbReference>
<organism evidence="7 8">
    <name type="scientific">Ilyomonas limi</name>
    <dbReference type="NCBI Taxonomy" id="2575867"/>
    <lineage>
        <taxon>Bacteria</taxon>
        <taxon>Pseudomonadati</taxon>
        <taxon>Bacteroidota</taxon>
        <taxon>Chitinophagia</taxon>
        <taxon>Chitinophagales</taxon>
        <taxon>Chitinophagaceae</taxon>
        <taxon>Ilyomonas</taxon>
    </lineage>
</organism>
<dbReference type="Gene3D" id="2.60.40.2030">
    <property type="match status" value="1"/>
</dbReference>
<dbReference type="EMBL" id="SZQL01000006">
    <property type="protein sequence ID" value="TKK68952.1"/>
    <property type="molecule type" value="Genomic_DNA"/>
</dbReference>
<feature type="domain" description="Secretion system C-terminal sorting" evidence="6">
    <location>
        <begin position="932"/>
        <end position="1005"/>
    </location>
</feature>
<dbReference type="NCBIfam" id="TIGR02608">
    <property type="entry name" value="delta_60_rpt"/>
    <property type="match status" value="12"/>
</dbReference>
<dbReference type="Pfam" id="PF18962">
    <property type="entry name" value="Por_Secre_tail"/>
    <property type="match status" value="1"/>
</dbReference>
<dbReference type="InterPro" id="IPR026444">
    <property type="entry name" value="Secre_tail"/>
</dbReference>
<dbReference type="AlphaFoldDB" id="A0A4U3L272"/>
<gene>
    <name evidence="7" type="ORF">FC093_09670</name>
</gene>
<comment type="caution">
    <text evidence="7">The sequence shown here is derived from an EMBL/GenBank/DDBJ whole genome shotgun (WGS) entry which is preliminary data.</text>
</comment>
<dbReference type="NCBIfam" id="TIGR04183">
    <property type="entry name" value="Por_Secre_tail"/>
    <property type="match status" value="1"/>
</dbReference>
<protein>
    <submittedName>
        <fullName evidence="7">T9SS type A sorting domain-containing protein</fullName>
    </submittedName>
</protein>
<dbReference type="Gene3D" id="2.80.10.50">
    <property type="match status" value="6"/>
</dbReference>
<evidence type="ECO:0000259" key="6">
    <source>
        <dbReference type="Pfam" id="PF18962"/>
    </source>
</evidence>
<dbReference type="SUPFAM" id="SSF141072">
    <property type="entry name" value="CalX-like"/>
    <property type="match status" value="1"/>
</dbReference>
<evidence type="ECO:0000256" key="3">
    <source>
        <dbReference type="ARBA" id="ARBA00022837"/>
    </source>
</evidence>
<dbReference type="PANTHER" id="PTHR42754">
    <property type="entry name" value="ENDOGLUCANASE"/>
    <property type="match status" value="1"/>
</dbReference>
<feature type="signal peptide" evidence="4">
    <location>
        <begin position="1"/>
        <end position="21"/>
    </location>
</feature>
<reference evidence="7 8" key="1">
    <citation type="submission" date="2019-05" db="EMBL/GenBank/DDBJ databases">
        <title>Panacibacter sp. strain 17mud1-8 Genome sequencing and assembly.</title>
        <authorList>
            <person name="Chhetri G."/>
        </authorList>
    </citation>
    <scope>NUCLEOTIDE SEQUENCE [LARGE SCALE GENOMIC DNA]</scope>
    <source>
        <strain evidence="7 8">17mud1-8</strain>
    </source>
</reference>
<dbReference type="Pfam" id="PF17164">
    <property type="entry name" value="DUF5122"/>
    <property type="match status" value="12"/>
</dbReference>
<keyword evidence="2" id="KW-0677">Repeat</keyword>
<accession>A0A4U3L272</accession>
<proteinExistence type="predicted"/>
<evidence type="ECO:0000256" key="4">
    <source>
        <dbReference type="SAM" id="SignalP"/>
    </source>
</evidence>
<evidence type="ECO:0000256" key="2">
    <source>
        <dbReference type="ARBA" id="ARBA00022737"/>
    </source>
</evidence>
<dbReference type="GO" id="GO:0007154">
    <property type="term" value="P:cell communication"/>
    <property type="evidence" value="ECO:0007669"/>
    <property type="project" value="InterPro"/>
</dbReference>
<keyword evidence="3" id="KW-0106">Calcium</keyword>
<evidence type="ECO:0000259" key="5">
    <source>
        <dbReference type="Pfam" id="PF03160"/>
    </source>
</evidence>
<sequence length="1009" mass="107803">MNKFYLLLLYCVVLFKASSQPGSLDSTFGYNGIQATGFLSNVNLLNEYGRKVLTSANGDIFVIVQASDNNSVARITKYLPDGKPDSSYGNAGYSNAVNFSVSSAALQGDKIIVCGSGLARYTSNGVLDSSFGKNGIVTSVNGSSIALQGDKLLVGGSMLNAVNSTADFVLYRCTADGILDTSFGENGKVTTDFNGLNDYASSIVLQEDKIVLSGSTGNYGNRDIALARYTADGTLDDSFGENGRVTTDFNDSSDDVANSIALQGGKIIVAGSTSDLVGYLNDFALVRYTAEGVLDTSFGESGKVITDFNSDYDVANSIVLQGDKILVCGTAYNNDTYTDFALARFTADGVLDSSFGVNGRVITDFGFDEDNAYSMALQGDKIIVAGSTYTHPGNNYNTDFVLIRYTADGAVDASFGLNGLVIGYFPSSQTFFTSTILQGDKIIAAGYAFNDNNFFDFLLARFTADGVLDPSFGVNGMATINFNGSSYDQANAIALQGNKIIVAGFTGNSPNFDFALARFTADGRLDSSFGEQGKVITDFNNSDDKVSSIVLQGNKIIVVGSTGNFGSRDFALARYTSNGVLDSSFGKNGKATTDINGSSYDQADAIVLQGDKIIVAGSTYTFAHFAYEVTLARYTTDGVLDASFGVNGIVVTNLNKSTDDQTTSMVLQRGKIIVTGSTNVDFALARYTADGILDSSFGDNGKATTFFNNDYDVASSIALQGDKIIVGGYTHVYEITSEFALARFTVDGVVDSTFGNNGKVITDLGEYDFASIQDIAVHQNRLYGIGSLTHRSTRESFGIAAAYQLEYPEPAISIADVIVSESKKLAIATARLFAPANQIVRVHFTTMDKTAVHPQDYISVSGPLFFIPGVNSTAKIIIPIPDDNVSEDAEQFEIHLTNAHNARIQDSIGVVTIMDNDDAWITKQNTSLRIQVHPNPAADVFTVRLQSSNLKQSVSVRVYEVSGRLVEERNNISIGESLRLGDQYAAGTYIIEAEQGIQKVQTKVIRTGK</sequence>
<feature type="chain" id="PRO_5020772291" evidence="4">
    <location>
        <begin position="22"/>
        <end position="1009"/>
    </location>
</feature>
<feature type="domain" description="Calx-beta" evidence="5">
    <location>
        <begin position="817"/>
        <end position="917"/>
    </location>
</feature>
<dbReference type="Pfam" id="PF03160">
    <property type="entry name" value="Calx-beta"/>
    <property type="match status" value="1"/>
</dbReference>
<evidence type="ECO:0000313" key="7">
    <source>
        <dbReference type="EMBL" id="TKK68952.1"/>
    </source>
</evidence>
<dbReference type="GO" id="GO:0016020">
    <property type="term" value="C:membrane"/>
    <property type="evidence" value="ECO:0007669"/>
    <property type="project" value="InterPro"/>
</dbReference>
<evidence type="ECO:0000256" key="1">
    <source>
        <dbReference type="ARBA" id="ARBA00022729"/>
    </source>
</evidence>
<dbReference type="InterPro" id="IPR038081">
    <property type="entry name" value="CalX-like_sf"/>
</dbReference>